<reference evidence="1" key="1">
    <citation type="journal article" date="2019" name="bioRxiv">
        <title>The Genome of the Zebra Mussel, Dreissena polymorpha: A Resource for Invasive Species Research.</title>
        <authorList>
            <person name="McCartney M.A."/>
            <person name="Auch B."/>
            <person name="Kono T."/>
            <person name="Mallez S."/>
            <person name="Zhang Y."/>
            <person name="Obille A."/>
            <person name="Becker A."/>
            <person name="Abrahante J.E."/>
            <person name="Garbe J."/>
            <person name="Badalamenti J.P."/>
            <person name="Herman A."/>
            <person name="Mangelson H."/>
            <person name="Liachko I."/>
            <person name="Sullivan S."/>
            <person name="Sone E.D."/>
            <person name="Koren S."/>
            <person name="Silverstein K.A.T."/>
            <person name="Beckman K.B."/>
            <person name="Gohl D.M."/>
        </authorList>
    </citation>
    <scope>NUCLEOTIDE SEQUENCE</scope>
    <source>
        <strain evidence="1">Duluth1</strain>
        <tissue evidence="1">Whole animal</tissue>
    </source>
</reference>
<evidence type="ECO:0000313" key="1">
    <source>
        <dbReference type="EMBL" id="KAH3735083.1"/>
    </source>
</evidence>
<dbReference type="AlphaFoldDB" id="A0A9D4HWA8"/>
<accession>A0A9D4HWA8</accession>
<gene>
    <name evidence="1" type="ORF">DPMN_041544</name>
</gene>
<comment type="caution">
    <text evidence="1">The sequence shown here is derived from an EMBL/GenBank/DDBJ whole genome shotgun (WGS) entry which is preliminary data.</text>
</comment>
<sequence length="57" mass="6370">MGHRINKRGYHTEGHLAMDVDYVIAEVIGESTVDIGAVEVNDVSTTQKPRKTRSRKC</sequence>
<reference evidence="1" key="2">
    <citation type="submission" date="2020-11" db="EMBL/GenBank/DDBJ databases">
        <authorList>
            <person name="McCartney M.A."/>
            <person name="Auch B."/>
            <person name="Kono T."/>
            <person name="Mallez S."/>
            <person name="Becker A."/>
            <person name="Gohl D.M."/>
            <person name="Silverstein K.A.T."/>
            <person name="Koren S."/>
            <person name="Bechman K.B."/>
            <person name="Herman A."/>
            <person name="Abrahante J.E."/>
            <person name="Garbe J."/>
        </authorList>
    </citation>
    <scope>NUCLEOTIDE SEQUENCE</scope>
    <source>
        <strain evidence="1">Duluth1</strain>
        <tissue evidence="1">Whole animal</tissue>
    </source>
</reference>
<keyword evidence="2" id="KW-1185">Reference proteome</keyword>
<protein>
    <submittedName>
        <fullName evidence="1">Uncharacterized protein</fullName>
    </submittedName>
</protein>
<name>A0A9D4HWA8_DREPO</name>
<dbReference type="Proteomes" id="UP000828390">
    <property type="component" value="Unassembled WGS sequence"/>
</dbReference>
<proteinExistence type="predicted"/>
<evidence type="ECO:0000313" key="2">
    <source>
        <dbReference type="Proteomes" id="UP000828390"/>
    </source>
</evidence>
<organism evidence="1 2">
    <name type="scientific">Dreissena polymorpha</name>
    <name type="common">Zebra mussel</name>
    <name type="synonym">Mytilus polymorpha</name>
    <dbReference type="NCBI Taxonomy" id="45954"/>
    <lineage>
        <taxon>Eukaryota</taxon>
        <taxon>Metazoa</taxon>
        <taxon>Spiralia</taxon>
        <taxon>Lophotrochozoa</taxon>
        <taxon>Mollusca</taxon>
        <taxon>Bivalvia</taxon>
        <taxon>Autobranchia</taxon>
        <taxon>Heteroconchia</taxon>
        <taxon>Euheterodonta</taxon>
        <taxon>Imparidentia</taxon>
        <taxon>Neoheterodontei</taxon>
        <taxon>Myida</taxon>
        <taxon>Dreissenoidea</taxon>
        <taxon>Dreissenidae</taxon>
        <taxon>Dreissena</taxon>
    </lineage>
</organism>
<dbReference type="EMBL" id="JAIWYP010000011">
    <property type="protein sequence ID" value="KAH3735083.1"/>
    <property type="molecule type" value="Genomic_DNA"/>
</dbReference>